<evidence type="ECO:0000259" key="1">
    <source>
        <dbReference type="SMART" id="SM00881"/>
    </source>
</evidence>
<dbReference type="AlphaFoldDB" id="A0A2P7BMZ8"/>
<organism evidence="2 3">
    <name type="scientific">Phyllobacterium brassicacearum</name>
    <dbReference type="NCBI Taxonomy" id="314235"/>
    <lineage>
        <taxon>Bacteria</taxon>
        <taxon>Pseudomonadati</taxon>
        <taxon>Pseudomonadota</taxon>
        <taxon>Alphaproteobacteria</taxon>
        <taxon>Hyphomicrobiales</taxon>
        <taxon>Phyllobacteriaceae</taxon>
        <taxon>Phyllobacterium</taxon>
    </lineage>
</organism>
<proteinExistence type="predicted"/>
<dbReference type="PANTHER" id="PTHR33303">
    <property type="entry name" value="CYTOPLASMIC PROTEIN-RELATED"/>
    <property type="match status" value="1"/>
</dbReference>
<gene>
    <name evidence="2" type="ORF">CU102_16655</name>
</gene>
<dbReference type="PANTHER" id="PTHR33303:SF2">
    <property type="entry name" value="COA-BINDING DOMAIN-CONTAINING PROTEIN"/>
    <property type="match status" value="1"/>
</dbReference>
<reference evidence="3" key="1">
    <citation type="submission" date="2017-11" db="EMBL/GenBank/DDBJ databases">
        <authorList>
            <person name="Kuznetsova I."/>
            <person name="Sazanova A."/>
            <person name="Chirak E."/>
            <person name="Safronova V."/>
            <person name="Willems A."/>
        </authorList>
    </citation>
    <scope>NUCLEOTIDE SEQUENCE [LARGE SCALE GENOMIC DNA]</scope>
    <source>
        <strain evidence="3">STM 196</strain>
    </source>
</reference>
<dbReference type="OrthoDB" id="9804695at2"/>
<dbReference type="Proteomes" id="UP000241444">
    <property type="component" value="Unassembled WGS sequence"/>
</dbReference>
<dbReference type="Pfam" id="PF13380">
    <property type="entry name" value="CoA_binding_2"/>
    <property type="match status" value="1"/>
</dbReference>
<evidence type="ECO:0000313" key="2">
    <source>
        <dbReference type="EMBL" id="PSH67834.1"/>
    </source>
</evidence>
<evidence type="ECO:0000313" key="3">
    <source>
        <dbReference type="Proteomes" id="UP000241444"/>
    </source>
</evidence>
<name>A0A2P7BMZ8_9HYPH</name>
<dbReference type="Gene3D" id="3.40.50.720">
    <property type="entry name" value="NAD(P)-binding Rossmann-like Domain"/>
    <property type="match status" value="1"/>
</dbReference>
<dbReference type="InterPro" id="IPR036291">
    <property type="entry name" value="NAD(P)-bd_dom_sf"/>
</dbReference>
<protein>
    <submittedName>
        <fullName evidence="2">CoA-binding protein</fullName>
    </submittedName>
</protein>
<dbReference type="SMART" id="SM00881">
    <property type="entry name" value="CoA_binding"/>
    <property type="match status" value="1"/>
</dbReference>
<comment type="caution">
    <text evidence="2">The sequence shown here is derived from an EMBL/GenBank/DDBJ whole genome shotgun (WGS) entry which is preliminary data.</text>
</comment>
<dbReference type="RefSeq" id="WP_106712219.1">
    <property type="nucleotide sequence ID" value="NZ_PGGO01000012.1"/>
</dbReference>
<dbReference type="SUPFAM" id="SSF51735">
    <property type="entry name" value="NAD(P)-binding Rossmann-fold domains"/>
    <property type="match status" value="1"/>
</dbReference>
<accession>A0A2P7BMZ8</accession>
<keyword evidence="3" id="KW-1185">Reference proteome</keyword>
<feature type="domain" description="CoA-binding" evidence="1">
    <location>
        <begin position="15"/>
        <end position="111"/>
    </location>
</feature>
<sequence length="145" mass="16064">MDHNHYTDDFIRGILTSVKTIALVGASINEARPSNSVMRFLLAKGYHVIPINPGQAGKRIHDQLVHAHLADIPEPIDMIDVFRNSFAVPSLVDEVLSLKVLPRVIWMQLGVQHEQAARRAEAAGISVIMNRCPAIEYPRLGMHAA</sequence>
<dbReference type="EMBL" id="PGGO01000012">
    <property type="protein sequence ID" value="PSH67834.1"/>
    <property type="molecule type" value="Genomic_DNA"/>
</dbReference>
<dbReference type="InterPro" id="IPR003781">
    <property type="entry name" value="CoA-bd"/>
</dbReference>